<dbReference type="Gene3D" id="3.90.1510.10">
    <property type="entry name" value="Glycerate kinase, domain 2"/>
    <property type="match status" value="1"/>
</dbReference>
<evidence type="ECO:0000256" key="3">
    <source>
        <dbReference type="ARBA" id="ARBA00022777"/>
    </source>
</evidence>
<dbReference type="PANTHER" id="PTHR21599:SF0">
    <property type="entry name" value="GLYCERATE KINASE"/>
    <property type="match status" value="1"/>
</dbReference>
<dbReference type="Proteomes" id="UP000306888">
    <property type="component" value="Unassembled WGS sequence"/>
</dbReference>
<name>A0A4S2DQR5_9CLOT</name>
<dbReference type="RefSeq" id="WP_136003852.1">
    <property type="nucleotide sequence ID" value="NZ_SRYR01000001.1"/>
</dbReference>
<dbReference type="PIRSF" id="PIRSF006078">
    <property type="entry name" value="GlxK"/>
    <property type="match status" value="1"/>
</dbReference>
<dbReference type="AlphaFoldDB" id="A0A4S2DQR5"/>
<dbReference type="SUPFAM" id="SSF110738">
    <property type="entry name" value="Glycerate kinase I"/>
    <property type="match status" value="1"/>
</dbReference>
<gene>
    <name evidence="5" type="ORF">E5347_01445</name>
</gene>
<protein>
    <submittedName>
        <fullName evidence="5">Glycerate kinase</fullName>
    </submittedName>
</protein>
<dbReference type="InterPro" id="IPR018193">
    <property type="entry name" value="Glyc_kinase_flavodox-like_fold"/>
</dbReference>
<evidence type="ECO:0000256" key="1">
    <source>
        <dbReference type="ARBA" id="ARBA00006284"/>
    </source>
</evidence>
<keyword evidence="3 4" id="KW-0418">Kinase</keyword>
<keyword evidence="2 4" id="KW-0808">Transferase</keyword>
<dbReference type="GO" id="GO:0008887">
    <property type="term" value="F:glycerate kinase activity"/>
    <property type="evidence" value="ECO:0007669"/>
    <property type="project" value="UniProtKB-UniRule"/>
</dbReference>
<sequence>MKVVIAPDSYKGSLTAMEVASCIEEGIKRYNKNIEVVKVPMADGGEGTVQALVDATGGRIINLKVCDPLLREVDSFYGILGDGNTAIIEMAAASGINLLDRNELNPLITSTYGTGQIINDAIERGCKNIIVGIGGSGTNDGGAGMLRALGIRFLNEEGRDIQEGGAALKELHSIDKKNFNKRISKCNIKVACDVDNPLCGLNGASHVFGPQKGASKEDIELLDEALNQYAKIIKNEFNIDVLNIPGSGAAGGSGAAFLAIGSKLERGIDIVINETNLQTMIESADIVFTGEGRIDFQTKFGKAPYGVAKEAKKNGLPVIAICGEIGEGYDELYNHGFTSIFSIVNKPMTLEESIKDSKKLIRDVSERIVRVICEGDKYLDGN</sequence>
<organism evidence="5 6">
    <name type="scientific">Clostridium sartagoforme</name>
    <dbReference type="NCBI Taxonomy" id="84031"/>
    <lineage>
        <taxon>Bacteria</taxon>
        <taxon>Bacillati</taxon>
        <taxon>Bacillota</taxon>
        <taxon>Clostridia</taxon>
        <taxon>Eubacteriales</taxon>
        <taxon>Clostridiaceae</taxon>
        <taxon>Clostridium</taxon>
    </lineage>
</organism>
<evidence type="ECO:0000256" key="4">
    <source>
        <dbReference type="PIRNR" id="PIRNR006078"/>
    </source>
</evidence>
<keyword evidence="6" id="KW-1185">Reference proteome</keyword>
<accession>A0A4S2DQR5</accession>
<dbReference type="OrthoDB" id="9774290at2"/>
<evidence type="ECO:0000313" key="6">
    <source>
        <dbReference type="Proteomes" id="UP000306888"/>
    </source>
</evidence>
<dbReference type="InterPro" id="IPR018197">
    <property type="entry name" value="Glycerate_kinase_RE-like"/>
</dbReference>
<dbReference type="Gene3D" id="3.40.50.10350">
    <property type="entry name" value="Glycerate kinase, domain 1"/>
    <property type="match status" value="1"/>
</dbReference>
<evidence type="ECO:0000256" key="2">
    <source>
        <dbReference type="ARBA" id="ARBA00022679"/>
    </source>
</evidence>
<evidence type="ECO:0000313" key="5">
    <source>
        <dbReference type="EMBL" id="TGY43503.1"/>
    </source>
</evidence>
<dbReference type="EMBL" id="SRYR01000001">
    <property type="protein sequence ID" value="TGY43503.1"/>
    <property type="molecule type" value="Genomic_DNA"/>
</dbReference>
<dbReference type="InterPro" id="IPR036129">
    <property type="entry name" value="Glycerate_kinase_sf"/>
</dbReference>
<comment type="caution">
    <text evidence="5">The sequence shown here is derived from an EMBL/GenBank/DDBJ whole genome shotgun (WGS) entry which is preliminary data.</text>
</comment>
<proteinExistence type="inferred from homology"/>
<dbReference type="InterPro" id="IPR004381">
    <property type="entry name" value="Glycerate_kinase"/>
</dbReference>
<reference evidence="5 6" key="1">
    <citation type="submission" date="2019-04" db="EMBL/GenBank/DDBJ databases">
        <title>Microbes associate with the intestines of laboratory mice.</title>
        <authorList>
            <person name="Navarre W."/>
            <person name="Wong E."/>
            <person name="Huang K."/>
            <person name="Tropini C."/>
            <person name="Ng K."/>
            <person name="Yu B."/>
        </authorList>
    </citation>
    <scope>NUCLEOTIDE SEQUENCE [LARGE SCALE GENOMIC DNA]</scope>
    <source>
        <strain evidence="5 6">NM50_B9-20</strain>
    </source>
</reference>
<dbReference type="GO" id="GO:0031388">
    <property type="term" value="P:organic acid phosphorylation"/>
    <property type="evidence" value="ECO:0007669"/>
    <property type="project" value="UniProtKB-UniRule"/>
</dbReference>
<dbReference type="NCBIfam" id="TIGR00045">
    <property type="entry name" value="glycerate kinase"/>
    <property type="match status" value="1"/>
</dbReference>
<comment type="similarity">
    <text evidence="1 4">Belongs to the glycerate kinase type-1 family.</text>
</comment>
<dbReference type="Pfam" id="PF02595">
    <property type="entry name" value="Gly_kinase"/>
    <property type="match status" value="1"/>
</dbReference>
<dbReference type="PANTHER" id="PTHR21599">
    <property type="entry name" value="GLYCERATE KINASE"/>
    <property type="match status" value="1"/>
</dbReference>